<sequence length="72" mass="8690">MSTPWLRRPMIALNYMRLSERCLSMYCLNNRIFADLLQQLFHWQIRAFSIHWPRPCAADLPGRSRQFLHRTG</sequence>
<name>A0A0A9DCV3_ARUDO</name>
<reference evidence="1" key="1">
    <citation type="submission" date="2014-09" db="EMBL/GenBank/DDBJ databases">
        <authorList>
            <person name="Magalhaes I.L.F."/>
            <person name="Oliveira U."/>
            <person name="Santos F.R."/>
            <person name="Vidigal T.H.D.A."/>
            <person name="Brescovit A.D."/>
            <person name="Santos A.J."/>
        </authorList>
    </citation>
    <scope>NUCLEOTIDE SEQUENCE</scope>
    <source>
        <tissue evidence="1">Shoot tissue taken approximately 20 cm above the soil surface</tissue>
    </source>
</reference>
<organism evidence="1">
    <name type="scientific">Arundo donax</name>
    <name type="common">Giant reed</name>
    <name type="synonym">Donax arundinaceus</name>
    <dbReference type="NCBI Taxonomy" id="35708"/>
    <lineage>
        <taxon>Eukaryota</taxon>
        <taxon>Viridiplantae</taxon>
        <taxon>Streptophyta</taxon>
        <taxon>Embryophyta</taxon>
        <taxon>Tracheophyta</taxon>
        <taxon>Spermatophyta</taxon>
        <taxon>Magnoliopsida</taxon>
        <taxon>Liliopsida</taxon>
        <taxon>Poales</taxon>
        <taxon>Poaceae</taxon>
        <taxon>PACMAD clade</taxon>
        <taxon>Arundinoideae</taxon>
        <taxon>Arundineae</taxon>
        <taxon>Arundo</taxon>
    </lineage>
</organism>
<evidence type="ECO:0000313" key="1">
    <source>
        <dbReference type="EMBL" id="JAD85611.1"/>
    </source>
</evidence>
<dbReference type="EMBL" id="GBRH01212284">
    <property type="protein sequence ID" value="JAD85611.1"/>
    <property type="molecule type" value="Transcribed_RNA"/>
</dbReference>
<reference evidence="1" key="2">
    <citation type="journal article" date="2015" name="Data Brief">
        <title>Shoot transcriptome of the giant reed, Arundo donax.</title>
        <authorList>
            <person name="Barrero R.A."/>
            <person name="Guerrero F.D."/>
            <person name="Moolhuijzen P."/>
            <person name="Goolsby J.A."/>
            <person name="Tidwell J."/>
            <person name="Bellgard S.E."/>
            <person name="Bellgard M.I."/>
        </authorList>
    </citation>
    <scope>NUCLEOTIDE SEQUENCE</scope>
    <source>
        <tissue evidence="1">Shoot tissue taken approximately 20 cm above the soil surface</tissue>
    </source>
</reference>
<protein>
    <submittedName>
        <fullName evidence="1">Uncharacterized protein</fullName>
    </submittedName>
</protein>
<proteinExistence type="predicted"/>
<accession>A0A0A9DCV3</accession>
<dbReference type="AlphaFoldDB" id="A0A0A9DCV3"/>